<dbReference type="InterPro" id="IPR004090">
    <property type="entry name" value="Chemotax_Me-accpt_rcpt"/>
</dbReference>
<sequence length="588" mass="63415">MNKLIRYFNMRLAARLVLAVALIIVLLFGVSAAMQMRNAKSASESAIASYGMNLAHSYASQMDVKPYEEFLKDPQENERYWAIREELDQYRRQIGALYVYLVKINENREPLIMIDGQPKDDESASPINEITDIPQNAIDSLLKGEAARSSLIENPQYGTYISAYSPVRDDQGNMIGVLGIDTAAEEVDRLSMDILRDNALFFIISAVLTVAALLLIGWFIARALRPLRYLVSATESIAKGDLALATATLATQAVSSVDEIGAAYRSTKQMSDQLNALFAAITTNVQGTADQLAASMELFTQESQELVHFNQIVSAAVRKVDEGAQAQRYSAEECARSMDEITGSIGRVSEAALNVSDASHKALDSAESGKGTVHRMKDQVGAIAQAASRTQQLVEDLRGHSHQIGEVLRVIVDIADQTKLLALNASIEAARAGEHGSGFAVVAGEVRKLAEISASSSSQIASLLTNIQQVSEQIGRTMAAGSAEIQEGIQLSAEADEAFSHVVTSFRFVTTQIEDISASAEQISAGSQEVAASVAEISDISNGASAEIREIHRLTSQQLQAARHIADFARQLNGMSSEMKAAVGKINV</sequence>
<protein>
    <submittedName>
        <fullName evidence="10">Methyl-accepting chemotaxis protein</fullName>
    </submittedName>
</protein>
<dbReference type="SUPFAM" id="SSF103190">
    <property type="entry name" value="Sensory domain-like"/>
    <property type="match status" value="1"/>
</dbReference>
<evidence type="ECO:0000259" key="9">
    <source>
        <dbReference type="PROSITE" id="PS50885"/>
    </source>
</evidence>
<dbReference type="PROSITE" id="PS50885">
    <property type="entry name" value="HAMP"/>
    <property type="match status" value="1"/>
</dbReference>
<evidence type="ECO:0000256" key="6">
    <source>
        <dbReference type="PROSITE-ProRule" id="PRU00284"/>
    </source>
</evidence>
<evidence type="ECO:0000313" key="11">
    <source>
        <dbReference type="Proteomes" id="UP001589776"/>
    </source>
</evidence>
<proteinExistence type="inferred from homology"/>
<evidence type="ECO:0000313" key="10">
    <source>
        <dbReference type="EMBL" id="MFC0214067.1"/>
    </source>
</evidence>
<dbReference type="InterPro" id="IPR029151">
    <property type="entry name" value="Sensor-like_sf"/>
</dbReference>
<evidence type="ECO:0000256" key="3">
    <source>
        <dbReference type="ARBA" id="ARBA00023136"/>
    </source>
</evidence>
<dbReference type="SUPFAM" id="SSF58104">
    <property type="entry name" value="Methyl-accepting chemotaxis protein (MCP) signaling domain"/>
    <property type="match status" value="1"/>
</dbReference>
<keyword evidence="3 7" id="KW-0472">Membrane</keyword>
<evidence type="ECO:0000256" key="7">
    <source>
        <dbReference type="SAM" id="Phobius"/>
    </source>
</evidence>
<dbReference type="EMBL" id="JBHLWN010000068">
    <property type="protein sequence ID" value="MFC0214067.1"/>
    <property type="molecule type" value="Genomic_DNA"/>
</dbReference>
<gene>
    <name evidence="10" type="ORF">ACFFK0_16695</name>
</gene>
<organism evidence="10 11">
    <name type="scientific">Paenibacillus chartarius</name>
    <dbReference type="NCBI Taxonomy" id="747481"/>
    <lineage>
        <taxon>Bacteria</taxon>
        <taxon>Bacillati</taxon>
        <taxon>Bacillota</taxon>
        <taxon>Bacilli</taxon>
        <taxon>Bacillales</taxon>
        <taxon>Paenibacillaceae</taxon>
        <taxon>Paenibacillus</taxon>
    </lineage>
</organism>
<keyword evidence="7" id="KW-1133">Transmembrane helix</keyword>
<comment type="subcellular location">
    <subcellularLocation>
        <location evidence="1">Cell membrane</location>
    </subcellularLocation>
</comment>
<keyword evidence="11" id="KW-1185">Reference proteome</keyword>
<evidence type="ECO:0000256" key="1">
    <source>
        <dbReference type="ARBA" id="ARBA00004236"/>
    </source>
</evidence>
<keyword evidence="2" id="KW-1003">Cell membrane</keyword>
<dbReference type="PROSITE" id="PS50111">
    <property type="entry name" value="CHEMOTAXIS_TRANSDUC_2"/>
    <property type="match status" value="1"/>
</dbReference>
<name>A0ABV6DN55_9BACL</name>
<dbReference type="SMART" id="SM00283">
    <property type="entry name" value="MA"/>
    <property type="match status" value="1"/>
</dbReference>
<evidence type="ECO:0000256" key="5">
    <source>
        <dbReference type="ARBA" id="ARBA00029447"/>
    </source>
</evidence>
<dbReference type="CDD" id="cd06225">
    <property type="entry name" value="HAMP"/>
    <property type="match status" value="1"/>
</dbReference>
<dbReference type="PANTHER" id="PTHR32089">
    <property type="entry name" value="METHYL-ACCEPTING CHEMOTAXIS PROTEIN MCPB"/>
    <property type="match status" value="1"/>
</dbReference>
<evidence type="ECO:0000256" key="4">
    <source>
        <dbReference type="ARBA" id="ARBA00023224"/>
    </source>
</evidence>
<dbReference type="RefSeq" id="WP_377471404.1">
    <property type="nucleotide sequence ID" value="NZ_JBHLWN010000068.1"/>
</dbReference>
<feature type="transmembrane region" description="Helical" evidence="7">
    <location>
        <begin position="199"/>
        <end position="221"/>
    </location>
</feature>
<feature type="domain" description="HAMP" evidence="9">
    <location>
        <begin position="221"/>
        <end position="279"/>
    </location>
</feature>
<dbReference type="PRINTS" id="PR00260">
    <property type="entry name" value="CHEMTRNSDUCR"/>
</dbReference>
<comment type="similarity">
    <text evidence="5">Belongs to the methyl-accepting chemotaxis (MCP) protein family.</text>
</comment>
<keyword evidence="7" id="KW-0812">Transmembrane</keyword>
<dbReference type="SMART" id="SM00304">
    <property type="entry name" value="HAMP"/>
    <property type="match status" value="2"/>
</dbReference>
<dbReference type="Gene3D" id="1.10.287.950">
    <property type="entry name" value="Methyl-accepting chemotaxis protein"/>
    <property type="match status" value="1"/>
</dbReference>
<evidence type="ECO:0000259" key="8">
    <source>
        <dbReference type="PROSITE" id="PS50111"/>
    </source>
</evidence>
<dbReference type="InterPro" id="IPR003660">
    <property type="entry name" value="HAMP_dom"/>
</dbReference>
<reference evidence="10 11" key="1">
    <citation type="submission" date="2024-09" db="EMBL/GenBank/DDBJ databases">
        <authorList>
            <person name="Sun Q."/>
            <person name="Mori K."/>
        </authorList>
    </citation>
    <scope>NUCLEOTIDE SEQUENCE [LARGE SCALE GENOMIC DNA]</scope>
    <source>
        <strain evidence="10 11">CCM 7759</strain>
    </source>
</reference>
<evidence type="ECO:0000256" key="2">
    <source>
        <dbReference type="ARBA" id="ARBA00022475"/>
    </source>
</evidence>
<dbReference type="Pfam" id="PF00672">
    <property type="entry name" value="HAMP"/>
    <property type="match status" value="1"/>
</dbReference>
<accession>A0ABV6DN55</accession>
<dbReference type="Proteomes" id="UP001589776">
    <property type="component" value="Unassembled WGS sequence"/>
</dbReference>
<keyword evidence="4 6" id="KW-0807">Transducer</keyword>
<dbReference type="Pfam" id="PF00015">
    <property type="entry name" value="MCPsignal"/>
    <property type="match status" value="1"/>
</dbReference>
<dbReference type="Gene3D" id="6.10.340.10">
    <property type="match status" value="1"/>
</dbReference>
<dbReference type="PANTHER" id="PTHR32089:SF112">
    <property type="entry name" value="LYSOZYME-LIKE PROTEIN-RELATED"/>
    <property type="match status" value="1"/>
</dbReference>
<dbReference type="InterPro" id="IPR004089">
    <property type="entry name" value="MCPsignal_dom"/>
</dbReference>
<comment type="caution">
    <text evidence="10">The sequence shown here is derived from an EMBL/GenBank/DDBJ whole genome shotgun (WGS) entry which is preliminary data.</text>
</comment>
<feature type="domain" description="Methyl-accepting transducer" evidence="8">
    <location>
        <begin position="302"/>
        <end position="538"/>
    </location>
</feature>